<evidence type="ECO:0000256" key="6">
    <source>
        <dbReference type="ARBA" id="ARBA00022723"/>
    </source>
</evidence>
<keyword evidence="5 11" id="KW-0004">4Fe-4S</keyword>
<name>A0A3P7P1Q6_9FIRM</name>
<dbReference type="UniPathway" id="UPA00138"/>
<keyword evidence="9 11" id="KW-0456">Lyase</keyword>
<dbReference type="Proteomes" id="UP000279029">
    <property type="component" value="Chromosome"/>
</dbReference>
<keyword evidence="4 11" id="KW-0312">Gluconeogenesis</keyword>
<dbReference type="PROSITE" id="PS51671">
    <property type="entry name" value="ACT"/>
    <property type="match status" value="1"/>
</dbReference>
<dbReference type="OrthoDB" id="9813137at2"/>
<dbReference type="SUPFAM" id="SSF143548">
    <property type="entry name" value="Serine metabolism enzymes domain"/>
    <property type="match status" value="1"/>
</dbReference>
<dbReference type="SUPFAM" id="SSF55021">
    <property type="entry name" value="ACT-like"/>
    <property type="match status" value="1"/>
</dbReference>
<dbReference type="GO" id="GO:0006094">
    <property type="term" value="P:gluconeogenesis"/>
    <property type="evidence" value="ECO:0007669"/>
    <property type="project" value="UniProtKB-UniRule"/>
</dbReference>
<dbReference type="KEGG" id="cbar:PATL70BA_1535"/>
<dbReference type="InterPro" id="IPR004643">
    <property type="entry name" value="Fe-S_L-Ser_bsu"/>
</dbReference>
<dbReference type="FunFam" id="3.30.70.260:FF:000008">
    <property type="entry name" value="D-3-phosphoglycerate dehydrogenase, chloroplastic"/>
    <property type="match status" value="1"/>
</dbReference>
<reference evidence="14 15" key="1">
    <citation type="submission" date="2018-09" db="EMBL/GenBank/DDBJ databases">
        <authorList>
            <person name="Postec A."/>
        </authorList>
    </citation>
    <scope>NUCLEOTIDE SEQUENCE [LARGE SCALE GENOMIC DNA]</scope>
    <source>
        <strain evidence="14">70B-A</strain>
    </source>
</reference>
<comment type="cofactor">
    <cofactor evidence="1 12">
        <name>[4Fe-4S] cluster</name>
        <dbReference type="ChEBI" id="CHEBI:49883"/>
    </cofactor>
</comment>
<comment type="similarity">
    <text evidence="3 11 12">Belongs to the iron-sulfur dependent L-serine dehydratase family.</text>
</comment>
<dbReference type="GO" id="GO:0003941">
    <property type="term" value="F:L-serine ammonia-lyase activity"/>
    <property type="evidence" value="ECO:0007669"/>
    <property type="project" value="UniProtKB-UniRule"/>
</dbReference>
<dbReference type="AlphaFoldDB" id="A0A3P7P1Q6"/>
<dbReference type="InterPro" id="IPR029009">
    <property type="entry name" value="ASB_dom_sf"/>
</dbReference>
<evidence type="ECO:0000256" key="5">
    <source>
        <dbReference type="ARBA" id="ARBA00022485"/>
    </source>
</evidence>
<evidence type="ECO:0000256" key="12">
    <source>
        <dbReference type="RuleBase" id="RU366059"/>
    </source>
</evidence>
<dbReference type="InterPro" id="IPR005131">
    <property type="entry name" value="Ser_deHydtase_bsu"/>
</dbReference>
<dbReference type="InterPro" id="IPR051318">
    <property type="entry name" value="Fe-S_L-Ser"/>
</dbReference>
<dbReference type="Pfam" id="PF01842">
    <property type="entry name" value="ACT"/>
    <property type="match status" value="1"/>
</dbReference>
<comment type="catalytic activity">
    <reaction evidence="10 11 12">
        <text>L-serine = pyruvate + NH4(+)</text>
        <dbReference type="Rhea" id="RHEA:19169"/>
        <dbReference type="ChEBI" id="CHEBI:15361"/>
        <dbReference type="ChEBI" id="CHEBI:28938"/>
        <dbReference type="ChEBI" id="CHEBI:33384"/>
        <dbReference type="EC" id="4.3.1.17"/>
    </reaction>
</comment>
<gene>
    <name evidence="14" type="primary">sdhB</name>
    <name evidence="14" type="ORF">PATL70BA_1535</name>
</gene>
<keyword evidence="15" id="KW-1185">Reference proteome</keyword>
<protein>
    <recommendedName>
        <fullName evidence="11">L-serine deaminase</fullName>
    </recommendedName>
</protein>
<evidence type="ECO:0000256" key="1">
    <source>
        <dbReference type="ARBA" id="ARBA00001966"/>
    </source>
</evidence>
<dbReference type="InterPro" id="IPR045865">
    <property type="entry name" value="ACT-like_dom_sf"/>
</dbReference>
<dbReference type="EMBL" id="LR130778">
    <property type="protein sequence ID" value="VDN47420.1"/>
    <property type="molecule type" value="Genomic_DNA"/>
</dbReference>
<dbReference type="NCBIfam" id="TIGR00719">
    <property type="entry name" value="sda_beta"/>
    <property type="match status" value="1"/>
</dbReference>
<evidence type="ECO:0000256" key="2">
    <source>
        <dbReference type="ARBA" id="ARBA00004742"/>
    </source>
</evidence>
<evidence type="ECO:0000313" key="14">
    <source>
        <dbReference type="EMBL" id="VDN47420.1"/>
    </source>
</evidence>
<comment type="pathway">
    <text evidence="2 11">Carbohydrate biosynthesis; gluconeogenesis.</text>
</comment>
<dbReference type="Gene3D" id="3.30.70.260">
    <property type="match status" value="1"/>
</dbReference>
<evidence type="ECO:0000256" key="10">
    <source>
        <dbReference type="ARBA" id="ARBA00049406"/>
    </source>
</evidence>
<evidence type="ECO:0000256" key="11">
    <source>
        <dbReference type="PIRNR" id="PIRNR036692"/>
    </source>
</evidence>
<dbReference type="PIRSF" id="PIRSF036692">
    <property type="entry name" value="SDH_B"/>
    <property type="match status" value="1"/>
</dbReference>
<keyword evidence="6 11" id="KW-0479">Metal-binding</keyword>
<dbReference type="Gene3D" id="3.30.1330.90">
    <property type="entry name" value="D-3-phosphoglycerate dehydrogenase, domain 3"/>
    <property type="match status" value="1"/>
</dbReference>
<evidence type="ECO:0000256" key="7">
    <source>
        <dbReference type="ARBA" id="ARBA00023004"/>
    </source>
</evidence>
<dbReference type="Pfam" id="PF03315">
    <property type="entry name" value="SDH_beta"/>
    <property type="match status" value="1"/>
</dbReference>
<dbReference type="PANTHER" id="PTHR30182:SF12">
    <property type="entry name" value="L-SERINE DEHYDRATASE, BETA CHAIN-RELATED"/>
    <property type="match status" value="1"/>
</dbReference>
<evidence type="ECO:0000256" key="3">
    <source>
        <dbReference type="ARBA" id="ARBA00008636"/>
    </source>
</evidence>
<evidence type="ECO:0000256" key="8">
    <source>
        <dbReference type="ARBA" id="ARBA00023014"/>
    </source>
</evidence>
<evidence type="ECO:0000256" key="4">
    <source>
        <dbReference type="ARBA" id="ARBA00022432"/>
    </source>
</evidence>
<proteinExistence type="inferred from homology"/>
<dbReference type="RefSeq" id="WP_125136735.1">
    <property type="nucleotide sequence ID" value="NZ_LR130778.1"/>
</dbReference>
<feature type="domain" description="ACT" evidence="13">
    <location>
        <begin position="149"/>
        <end position="223"/>
    </location>
</feature>
<accession>A0A3P7P1Q6</accession>
<sequence>MENYSIFDIIGPAMIGPSSSHTAGAAKVAYIARSIFGKPIKKATFYLHGSFSTTYKGHGTDKALIAGVCGMRPDDPNIPFSYEKAKDMNIEIQFLKINLDDVHPNTVKIVFEGLDGLTQSIIGSSIGGGKVRIISIDDIDVAITGSYATLITQHLDLPGFVADISQILAKHHINIAFMKVFRETKGENAVMVIETDDVIHKDALEKISALGALNKLTFFEAIQ</sequence>
<organism evidence="14 15">
    <name type="scientific">Petrocella atlantisensis</name>
    <dbReference type="NCBI Taxonomy" id="2173034"/>
    <lineage>
        <taxon>Bacteria</taxon>
        <taxon>Bacillati</taxon>
        <taxon>Bacillota</taxon>
        <taxon>Clostridia</taxon>
        <taxon>Lachnospirales</taxon>
        <taxon>Vallitaleaceae</taxon>
        <taxon>Petrocella</taxon>
    </lineage>
</organism>
<dbReference type="CDD" id="cd04903">
    <property type="entry name" value="ACT_LSD"/>
    <property type="match status" value="1"/>
</dbReference>
<dbReference type="InterPro" id="IPR002912">
    <property type="entry name" value="ACT_dom"/>
</dbReference>
<dbReference type="GO" id="GO:0051539">
    <property type="term" value="F:4 iron, 4 sulfur cluster binding"/>
    <property type="evidence" value="ECO:0007669"/>
    <property type="project" value="UniProtKB-UniRule"/>
</dbReference>
<dbReference type="PANTHER" id="PTHR30182">
    <property type="entry name" value="L-SERINE DEHYDRATASE"/>
    <property type="match status" value="1"/>
</dbReference>
<dbReference type="GO" id="GO:0046872">
    <property type="term" value="F:metal ion binding"/>
    <property type="evidence" value="ECO:0007669"/>
    <property type="project" value="UniProtKB-UniRule"/>
</dbReference>
<evidence type="ECO:0000259" key="13">
    <source>
        <dbReference type="PROSITE" id="PS51671"/>
    </source>
</evidence>
<keyword evidence="8 11" id="KW-0411">Iron-sulfur</keyword>
<evidence type="ECO:0000313" key="15">
    <source>
        <dbReference type="Proteomes" id="UP000279029"/>
    </source>
</evidence>
<keyword evidence="7 11" id="KW-0408">Iron</keyword>
<evidence type="ECO:0000256" key="9">
    <source>
        <dbReference type="ARBA" id="ARBA00023239"/>
    </source>
</evidence>